<keyword evidence="3" id="KW-1185">Reference proteome</keyword>
<organism evidence="2 3">
    <name type="scientific">Streptomyces albireticuli</name>
    <dbReference type="NCBI Taxonomy" id="1940"/>
    <lineage>
        <taxon>Bacteria</taxon>
        <taxon>Bacillati</taxon>
        <taxon>Actinomycetota</taxon>
        <taxon>Actinomycetes</taxon>
        <taxon>Kitasatosporales</taxon>
        <taxon>Streptomycetaceae</taxon>
        <taxon>Streptomyces</taxon>
    </lineage>
</organism>
<comment type="caution">
    <text evidence="2">The sequence shown here is derived from an EMBL/GenBank/DDBJ whole genome shotgun (WGS) entry which is preliminary data.</text>
</comment>
<dbReference type="Proteomes" id="UP000218944">
    <property type="component" value="Unassembled WGS sequence"/>
</dbReference>
<dbReference type="GO" id="GO:0016491">
    <property type="term" value="F:oxidoreductase activity"/>
    <property type="evidence" value="ECO:0007669"/>
    <property type="project" value="InterPro"/>
</dbReference>
<sequence>MDDSRVTELVREATAAPSMHNAQPWRFRYARGRRTFRLYADFDRKMAHTDPEARALHMGCGAALFNLRVALAHAGAHAEVTLLPEADEPALLATVRATGAGVEDAGLAALRPAIARRHTSRYPFAKTDIPEPVRVALIDAAFREGAVLSFPDPWHLDWVRELSEEAENRNLTDSGSAADLARWTRRGPTGARTAAGEAPGYAADGVPEYAFGPRKDGGGAPLRDFSGGKPTAGVPTTSFEDDPRLALLATEGDRAPYWIRAGQAMERVLLLATSKGLSASFATQALEWPDLRWPLRDPGSGAGEVQMILRLGYGPECPATPRRPVRDVLEFES</sequence>
<reference evidence="2 3" key="1">
    <citation type="submission" date="2017-08" db="EMBL/GenBank/DDBJ databases">
        <title>Genome sequence of Streptomyces albireticuli NRRL B-1670.</title>
        <authorList>
            <person name="Graham D.E."/>
            <person name="Mahan K.M."/>
            <person name="Klingeman D.M."/>
            <person name="Hettich R.L."/>
            <person name="Parry R.J."/>
            <person name="Spain J.C."/>
        </authorList>
    </citation>
    <scope>NUCLEOTIDE SEQUENCE [LARGE SCALE GENOMIC DNA]</scope>
    <source>
        <strain evidence="2 3">NRRL B-1670</strain>
    </source>
</reference>
<evidence type="ECO:0000313" key="2">
    <source>
        <dbReference type="EMBL" id="PAU48367.1"/>
    </source>
</evidence>
<gene>
    <name evidence="2" type="ORF">CK936_13730</name>
</gene>
<dbReference type="EMBL" id="NSJV01000260">
    <property type="protein sequence ID" value="PAU48367.1"/>
    <property type="molecule type" value="Genomic_DNA"/>
</dbReference>
<feature type="region of interest" description="Disordered" evidence="1">
    <location>
        <begin position="179"/>
        <end position="239"/>
    </location>
</feature>
<dbReference type="InterPro" id="IPR050627">
    <property type="entry name" value="Nitroreductase/BluB"/>
</dbReference>
<dbReference type="PANTHER" id="PTHR23026">
    <property type="entry name" value="NADPH NITROREDUCTASE"/>
    <property type="match status" value="1"/>
</dbReference>
<dbReference type="PANTHER" id="PTHR23026:SF123">
    <property type="entry name" value="NAD(P)H NITROREDUCTASE RV3131-RELATED"/>
    <property type="match status" value="1"/>
</dbReference>
<accession>A0A2A2DA96</accession>
<proteinExistence type="predicted"/>
<evidence type="ECO:0000256" key="1">
    <source>
        <dbReference type="SAM" id="MobiDB-lite"/>
    </source>
</evidence>
<protein>
    <submittedName>
        <fullName evidence="2">Nitroreductase</fullName>
    </submittedName>
</protein>
<dbReference type="Gene3D" id="3.40.109.10">
    <property type="entry name" value="NADH Oxidase"/>
    <property type="match status" value="2"/>
</dbReference>
<dbReference type="AlphaFoldDB" id="A0A2A2DA96"/>
<evidence type="ECO:0000313" key="3">
    <source>
        <dbReference type="Proteomes" id="UP000218944"/>
    </source>
</evidence>
<dbReference type="NCBIfam" id="NF047509">
    <property type="entry name" value="Rv3131_FMN_oxido"/>
    <property type="match status" value="1"/>
</dbReference>
<name>A0A2A2DA96_9ACTN</name>
<dbReference type="InterPro" id="IPR000415">
    <property type="entry name" value="Nitroreductase-like"/>
</dbReference>
<dbReference type="SUPFAM" id="SSF55469">
    <property type="entry name" value="FMN-dependent nitroreductase-like"/>
    <property type="match status" value="2"/>
</dbReference>